<protein>
    <submittedName>
        <fullName evidence="6">Universal stress protein UspE</fullName>
    </submittedName>
</protein>
<dbReference type="NCBIfam" id="NF008380">
    <property type="entry name" value="PRK11175.1"/>
    <property type="match status" value="1"/>
</dbReference>
<dbReference type="OrthoDB" id="239260at2"/>
<evidence type="ECO:0000256" key="3">
    <source>
        <dbReference type="ARBA" id="ARBA00022490"/>
    </source>
</evidence>
<dbReference type="InterPro" id="IPR006015">
    <property type="entry name" value="Universal_stress_UspA"/>
</dbReference>
<dbReference type="EMBL" id="CP003060">
    <property type="protein sequence ID" value="AEP29935.1"/>
    <property type="molecule type" value="Genomic_DNA"/>
</dbReference>
<dbReference type="PANTHER" id="PTHR47892:SF1">
    <property type="entry name" value="UNIVERSAL STRESS PROTEIN E"/>
    <property type="match status" value="1"/>
</dbReference>
<comment type="similarity">
    <text evidence="2">Belongs to the universal stress protein A family.</text>
</comment>
<gene>
    <name evidence="6" type="primary">uspE</name>
    <name evidence="6" type="ordered locus">GNIT_1826</name>
</gene>
<evidence type="ECO:0000256" key="2">
    <source>
        <dbReference type="ARBA" id="ARBA00008791"/>
    </source>
</evidence>
<dbReference type="eggNOG" id="COG0589">
    <property type="taxonomic scope" value="Bacteria"/>
</dbReference>
<accession>G4QHE9</accession>
<keyword evidence="3" id="KW-0963">Cytoplasm</keyword>
<organism evidence="6 7">
    <name type="scientific">Glaciecola nitratireducens (strain JCM 12485 / KCTC 12276 / FR1064)</name>
    <dbReference type="NCBI Taxonomy" id="1085623"/>
    <lineage>
        <taxon>Bacteria</taxon>
        <taxon>Pseudomonadati</taxon>
        <taxon>Pseudomonadota</taxon>
        <taxon>Gammaproteobacteria</taxon>
        <taxon>Alteromonadales</taxon>
        <taxon>Alteromonadaceae</taxon>
        <taxon>Brumicola</taxon>
    </lineage>
</organism>
<comment type="function">
    <text evidence="4">Required for resistance to DNA-damaging agents.</text>
</comment>
<evidence type="ECO:0000259" key="5">
    <source>
        <dbReference type="Pfam" id="PF00582"/>
    </source>
</evidence>
<evidence type="ECO:0000313" key="6">
    <source>
        <dbReference type="EMBL" id="AEP29935.1"/>
    </source>
</evidence>
<dbReference type="KEGG" id="gni:GNIT_1826"/>
<dbReference type="Proteomes" id="UP000009282">
    <property type="component" value="Chromosome"/>
</dbReference>
<dbReference type="Pfam" id="PF00582">
    <property type="entry name" value="Usp"/>
    <property type="match status" value="2"/>
</dbReference>
<evidence type="ECO:0000256" key="4">
    <source>
        <dbReference type="ARBA" id="ARBA00037131"/>
    </source>
</evidence>
<feature type="domain" description="UspA" evidence="5">
    <location>
        <begin position="174"/>
        <end position="300"/>
    </location>
</feature>
<dbReference type="HOGENOM" id="CLU_049301_1_2_6"/>
<dbReference type="PRINTS" id="PR01438">
    <property type="entry name" value="UNVRSLSTRESS"/>
</dbReference>
<sequence>MFTCKKILAVTDPTLEQQTPVLRALKFAQRTDATIIVFSCIYDKSYDMTAVLNSEARVNMKEAMVEQERLKIEAQIKQLNLTGKVKIDIVVVWHKKLHEAVINTCSDYGCDLIIKATKKHGLLSSSLFTAADWHIARNSSVNLLLVKSHEWPQKPTILTAIGVSAKDDEHVFLSDKVAETAYELSQLLDANLHFANSYAGAPVQVTVEVPSFSPEIYNKTVQERHTTQLNTLAEKYKVNDTNIHVQEGLPEDMIPAICQQYKADLVVIGSVGRKGLTAALLGNTAELIIDSVDCDTLIVKTN</sequence>
<dbReference type="Gene3D" id="3.40.50.12370">
    <property type="match status" value="1"/>
</dbReference>
<dbReference type="GO" id="GO:0005737">
    <property type="term" value="C:cytoplasm"/>
    <property type="evidence" value="ECO:0007669"/>
    <property type="project" value="UniProtKB-SubCell"/>
</dbReference>
<evidence type="ECO:0000256" key="1">
    <source>
        <dbReference type="ARBA" id="ARBA00004496"/>
    </source>
</evidence>
<dbReference type="SUPFAM" id="SSF52402">
    <property type="entry name" value="Adenine nucleotide alpha hydrolases-like"/>
    <property type="match status" value="2"/>
</dbReference>
<dbReference type="InterPro" id="IPR006016">
    <property type="entry name" value="UspA"/>
</dbReference>
<feature type="domain" description="UspA" evidence="5">
    <location>
        <begin position="5"/>
        <end position="147"/>
    </location>
</feature>
<dbReference type="PANTHER" id="PTHR47892">
    <property type="entry name" value="UNIVERSAL STRESS PROTEIN E"/>
    <property type="match status" value="1"/>
</dbReference>
<dbReference type="RefSeq" id="WP_014108809.1">
    <property type="nucleotide sequence ID" value="NC_016041.1"/>
</dbReference>
<keyword evidence="7" id="KW-1185">Reference proteome</keyword>
<evidence type="ECO:0000313" key="7">
    <source>
        <dbReference type="Proteomes" id="UP000009282"/>
    </source>
</evidence>
<dbReference type="AlphaFoldDB" id="G4QHE9"/>
<reference evidence="6 7" key="1">
    <citation type="journal article" date="2011" name="J. Bacteriol.">
        <title>Complete genome sequence of seawater bacterium Glaciecola nitratireducens FR1064T.</title>
        <authorList>
            <person name="Bian F."/>
            <person name="Qin Q.L."/>
            <person name="Xie B.B."/>
            <person name="Shu Y.L."/>
            <person name="Zhang X.Y."/>
            <person name="Yu Y."/>
            <person name="Chen B."/>
            <person name="Chen X.L."/>
            <person name="Zhou B.C."/>
            <person name="Zhang Y.Z."/>
        </authorList>
    </citation>
    <scope>NUCLEOTIDE SEQUENCE [LARGE SCALE GENOMIC DNA]</scope>
    <source>
        <strain evidence="7">JCM 12485 / KCTC 12276 / FR1064</strain>
    </source>
</reference>
<name>G4QHE9_GLANF</name>
<proteinExistence type="inferred from homology"/>
<dbReference type="STRING" id="1085623.GNIT_1826"/>
<comment type="subcellular location">
    <subcellularLocation>
        <location evidence="1">Cytoplasm</location>
    </subcellularLocation>
</comment>